<dbReference type="NCBIfam" id="TIGR00262">
    <property type="entry name" value="trpA"/>
    <property type="match status" value="1"/>
</dbReference>
<comment type="pathway">
    <text evidence="1 8">Amino-acid biosynthesis; L-tryptophan biosynthesis; L-tryptophan from chorismate: step 5/5.</text>
</comment>
<keyword evidence="11" id="KW-1185">Reference proteome</keyword>
<keyword evidence="6 8" id="KW-0456">Lyase</keyword>
<dbReference type="RefSeq" id="WP_233389791.1">
    <property type="nucleotide sequence ID" value="NZ_JAJTWT010000002.1"/>
</dbReference>
<dbReference type="Proteomes" id="UP001201463">
    <property type="component" value="Unassembled WGS sequence"/>
</dbReference>
<evidence type="ECO:0000256" key="1">
    <source>
        <dbReference type="ARBA" id="ARBA00004733"/>
    </source>
</evidence>
<accession>A0ABS8XAU4</accession>
<keyword evidence="4 8" id="KW-0822">Tryptophan biosynthesis</keyword>
<gene>
    <name evidence="8 10" type="primary">trpA</name>
    <name evidence="10" type="ORF">LXT12_04210</name>
</gene>
<evidence type="ECO:0000256" key="3">
    <source>
        <dbReference type="ARBA" id="ARBA00022605"/>
    </source>
</evidence>
<dbReference type="Pfam" id="PF00290">
    <property type="entry name" value="Trp_syntA"/>
    <property type="match status" value="1"/>
</dbReference>
<dbReference type="SUPFAM" id="SSF51366">
    <property type="entry name" value="Ribulose-phoshate binding barrel"/>
    <property type="match status" value="1"/>
</dbReference>
<dbReference type="InterPro" id="IPR018204">
    <property type="entry name" value="Trp_synthase_alpha_AS"/>
</dbReference>
<sequence length="267" mass="28270">MSRIATTFEALKAAGRKALIPFVTAGDPHPAATVDLLLAMAEAGADVIELGVPFSDPMADGPVIQRAGERALKQGIGLRKVLGYVREFRARNDTTPLVLMGYANPVEHYGLEAFVKDASEAGVDGVLIVDYPPEECEEFTARLRAAGMDAIFLLAPTSTEARMEQVGRLASGYVYYVSLKGVTGAGHLDTGAVAAMVPRIRRHVSVPVGVGFGIRDGATARAVAEVSDAVVIGSKLVELLERQPLDNVALTGAAFIREIRAALDKKD</sequence>
<evidence type="ECO:0000256" key="2">
    <source>
        <dbReference type="ARBA" id="ARBA00011270"/>
    </source>
</evidence>
<evidence type="ECO:0000313" key="10">
    <source>
        <dbReference type="EMBL" id="MCE4536452.1"/>
    </source>
</evidence>
<dbReference type="InterPro" id="IPR011060">
    <property type="entry name" value="RibuloseP-bd_barrel"/>
</dbReference>
<dbReference type="Gene3D" id="3.20.20.70">
    <property type="entry name" value="Aldolase class I"/>
    <property type="match status" value="1"/>
</dbReference>
<reference evidence="10 11" key="1">
    <citation type="submission" date="2021-12" db="EMBL/GenBank/DDBJ databases">
        <title>Genome seq of p7.</title>
        <authorList>
            <person name="Seo T."/>
        </authorList>
    </citation>
    <scope>NUCLEOTIDE SEQUENCE [LARGE SCALE GENOMIC DNA]</scope>
    <source>
        <strain evidence="10 11">P7</strain>
    </source>
</reference>
<dbReference type="GO" id="GO:0004834">
    <property type="term" value="F:tryptophan synthase activity"/>
    <property type="evidence" value="ECO:0007669"/>
    <property type="project" value="UniProtKB-EC"/>
</dbReference>
<dbReference type="CDD" id="cd04724">
    <property type="entry name" value="Tryptophan_synthase_alpha"/>
    <property type="match status" value="1"/>
</dbReference>
<comment type="caution">
    <text evidence="10">The sequence shown here is derived from an EMBL/GenBank/DDBJ whole genome shotgun (WGS) entry which is preliminary data.</text>
</comment>
<organism evidence="10 11">
    <name type="scientific">Pelomonas caseinilytica</name>
    <dbReference type="NCBI Taxonomy" id="2906763"/>
    <lineage>
        <taxon>Bacteria</taxon>
        <taxon>Pseudomonadati</taxon>
        <taxon>Pseudomonadota</taxon>
        <taxon>Betaproteobacteria</taxon>
        <taxon>Burkholderiales</taxon>
        <taxon>Sphaerotilaceae</taxon>
        <taxon>Roseateles</taxon>
    </lineage>
</organism>
<evidence type="ECO:0000256" key="9">
    <source>
        <dbReference type="RuleBase" id="RU003662"/>
    </source>
</evidence>
<feature type="active site" description="Proton acceptor" evidence="8">
    <location>
        <position position="49"/>
    </location>
</feature>
<evidence type="ECO:0000313" key="11">
    <source>
        <dbReference type="Proteomes" id="UP001201463"/>
    </source>
</evidence>
<evidence type="ECO:0000256" key="8">
    <source>
        <dbReference type="HAMAP-Rule" id="MF_00131"/>
    </source>
</evidence>
<evidence type="ECO:0000256" key="7">
    <source>
        <dbReference type="ARBA" id="ARBA00049047"/>
    </source>
</evidence>
<comment type="function">
    <text evidence="8">The alpha subunit is responsible for the aldol cleavage of indoleglycerol phosphate to indole and glyceraldehyde 3-phosphate.</text>
</comment>
<dbReference type="HAMAP" id="MF_00131">
    <property type="entry name" value="Trp_synth_alpha"/>
    <property type="match status" value="1"/>
</dbReference>
<evidence type="ECO:0000256" key="6">
    <source>
        <dbReference type="ARBA" id="ARBA00023239"/>
    </source>
</evidence>
<proteinExistence type="inferred from homology"/>
<keyword evidence="5 8" id="KW-0057">Aromatic amino acid biosynthesis</keyword>
<protein>
    <recommendedName>
        <fullName evidence="8">Tryptophan synthase alpha chain</fullName>
        <ecNumber evidence="8">4.2.1.20</ecNumber>
    </recommendedName>
</protein>
<dbReference type="PANTHER" id="PTHR43406:SF1">
    <property type="entry name" value="TRYPTOPHAN SYNTHASE ALPHA CHAIN, CHLOROPLASTIC"/>
    <property type="match status" value="1"/>
</dbReference>
<feature type="active site" description="Proton acceptor" evidence="8">
    <location>
        <position position="60"/>
    </location>
</feature>
<comment type="subunit">
    <text evidence="2 8">Tetramer of two alpha and two beta chains.</text>
</comment>
<dbReference type="InterPro" id="IPR002028">
    <property type="entry name" value="Trp_synthase_suA"/>
</dbReference>
<dbReference type="InterPro" id="IPR013785">
    <property type="entry name" value="Aldolase_TIM"/>
</dbReference>
<keyword evidence="3 8" id="KW-0028">Amino-acid biosynthesis</keyword>
<dbReference type="EC" id="4.2.1.20" evidence="8"/>
<name>A0ABS8XAU4_9BURK</name>
<evidence type="ECO:0000256" key="4">
    <source>
        <dbReference type="ARBA" id="ARBA00022822"/>
    </source>
</evidence>
<dbReference type="EMBL" id="JAJTWT010000002">
    <property type="protein sequence ID" value="MCE4536452.1"/>
    <property type="molecule type" value="Genomic_DNA"/>
</dbReference>
<evidence type="ECO:0000256" key="5">
    <source>
        <dbReference type="ARBA" id="ARBA00023141"/>
    </source>
</evidence>
<dbReference type="PROSITE" id="PS00167">
    <property type="entry name" value="TRP_SYNTHASE_ALPHA"/>
    <property type="match status" value="1"/>
</dbReference>
<dbReference type="PANTHER" id="PTHR43406">
    <property type="entry name" value="TRYPTOPHAN SYNTHASE, ALPHA CHAIN"/>
    <property type="match status" value="1"/>
</dbReference>
<comment type="similarity">
    <text evidence="8 9">Belongs to the TrpA family.</text>
</comment>
<comment type="catalytic activity">
    <reaction evidence="7 8">
        <text>(1S,2R)-1-C-(indol-3-yl)glycerol 3-phosphate + L-serine = D-glyceraldehyde 3-phosphate + L-tryptophan + H2O</text>
        <dbReference type="Rhea" id="RHEA:10532"/>
        <dbReference type="ChEBI" id="CHEBI:15377"/>
        <dbReference type="ChEBI" id="CHEBI:33384"/>
        <dbReference type="ChEBI" id="CHEBI:57912"/>
        <dbReference type="ChEBI" id="CHEBI:58866"/>
        <dbReference type="ChEBI" id="CHEBI:59776"/>
        <dbReference type="EC" id="4.2.1.20"/>
    </reaction>
</comment>